<feature type="transmembrane region" description="Helical" evidence="7">
    <location>
        <begin position="227"/>
        <end position="246"/>
    </location>
</feature>
<name>A0A0R2JFY8_9LACO</name>
<evidence type="ECO:0000256" key="7">
    <source>
        <dbReference type="HAMAP-Rule" id="MF_00038"/>
    </source>
</evidence>
<dbReference type="GO" id="GO:0008360">
    <property type="term" value="P:regulation of cell shape"/>
    <property type="evidence" value="ECO:0007669"/>
    <property type="project" value="UniProtKB-KW"/>
</dbReference>
<feature type="transmembrane region" description="Helical" evidence="7">
    <location>
        <begin position="76"/>
        <end position="97"/>
    </location>
</feature>
<dbReference type="PANTHER" id="PTHR22926">
    <property type="entry name" value="PHOSPHO-N-ACETYLMURAMOYL-PENTAPEPTIDE-TRANSFERASE"/>
    <property type="match status" value="1"/>
</dbReference>
<dbReference type="GO" id="GO:0005886">
    <property type="term" value="C:plasma membrane"/>
    <property type="evidence" value="ECO:0007669"/>
    <property type="project" value="UniProtKB-SubCell"/>
</dbReference>
<dbReference type="EC" id="2.7.8.13" evidence="7 8"/>
<organism evidence="10 11">
    <name type="scientific">Weissella minor</name>
    <dbReference type="NCBI Taxonomy" id="1620"/>
    <lineage>
        <taxon>Bacteria</taxon>
        <taxon>Bacillati</taxon>
        <taxon>Bacillota</taxon>
        <taxon>Bacilli</taxon>
        <taxon>Lactobacillales</taxon>
        <taxon>Lactobacillaceae</taxon>
        <taxon>Weissella</taxon>
    </lineage>
</organism>
<comment type="caution">
    <text evidence="10">The sequence shown here is derived from an EMBL/GenBank/DDBJ whole genome shotgun (WGS) entry which is preliminary data.</text>
</comment>
<evidence type="ECO:0000313" key="11">
    <source>
        <dbReference type="Proteomes" id="UP000051673"/>
    </source>
</evidence>
<dbReference type="CDD" id="cd06852">
    <property type="entry name" value="GT_MraY"/>
    <property type="match status" value="1"/>
</dbReference>
<feature type="transmembrane region" description="Helical" evidence="7">
    <location>
        <begin position="202"/>
        <end position="220"/>
    </location>
</feature>
<comment type="catalytic activity">
    <reaction evidence="7">
        <text>UDP-N-acetyl-alpha-D-muramoyl-L-alanyl-gamma-D-glutamyl-L-lysyl-D-alanyl-D-alanine + di-trans,octa-cis-undecaprenyl phosphate = Mur2Ac(oyl-L-Ala-gamma-D-Glu-L-Lys-D-Ala-D-Ala)-di-trans,octa-cis-undecaprenyl diphosphate + UMP</text>
        <dbReference type="Rhea" id="RHEA:21920"/>
        <dbReference type="ChEBI" id="CHEBI:57865"/>
        <dbReference type="ChEBI" id="CHEBI:60032"/>
        <dbReference type="ChEBI" id="CHEBI:60392"/>
        <dbReference type="ChEBI" id="CHEBI:70758"/>
        <dbReference type="EC" id="2.7.8.13"/>
    </reaction>
</comment>
<evidence type="ECO:0000256" key="1">
    <source>
        <dbReference type="ARBA" id="ARBA00004141"/>
    </source>
</evidence>
<dbReference type="UniPathway" id="UPA00219"/>
<dbReference type="HAMAP" id="MF_00038">
    <property type="entry name" value="MraY"/>
    <property type="match status" value="1"/>
</dbReference>
<dbReference type="NCBIfam" id="TIGR00445">
    <property type="entry name" value="mraY"/>
    <property type="match status" value="1"/>
</dbReference>
<keyword evidence="7 9" id="KW-0479">Metal-binding</keyword>
<comment type="subcellular location">
    <subcellularLocation>
        <location evidence="7">Cell membrane</location>
        <topology evidence="7">Multi-pass membrane protein</topology>
    </subcellularLocation>
    <subcellularLocation>
        <location evidence="1">Membrane</location>
        <topology evidence="1">Multi-pass membrane protein</topology>
    </subcellularLocation>
</comment>
<dbReference type="GO" id="GO:0008963">
    <property type="term" value="F:phospho-N-acetylmuramoyl-pentapeptide-transferase activity"/>
    <property type="evidence" value="ECO:0007669"/>
    <property type="project" value="UniProtKB-UniRule"/>
</dbReference>
<comment type="similarity">
    <text evidence="2 7">Belongs to the glycosyltransferase 4 family. MraY subfamily.</text>
</comment>
<feature type="transmembrane region" description="Helical" evidence="7">
    <location>
        <begin position="252"/>
        <end position="272"/>
    </location>
</feature>
<feature type="transmembrane region" description="Helical" evidence="7">
    <location>
        <begin position="49"/>
        <end position="70"/>
    </location>
</feature>
<dbReference type="InterPro" id="IPR018480">
    <property type="entry name" value="PNAcMuramoyl-5peptid_Trfase_CS"/>
</dbReference>
<dbReference type="Proteomes" id="UP000051673">
    <property type="component" value="Unassembled WGS sequence"/>
</dbReference>
<sequence length="329" mass="35653">MFNLVVGMLVGLVAALIVIPRLTAWFRAKKVEQLVMRSGEHDPNHAAKAGTPTMGGAGFIAIVILGYVILAPFLNGINVTAIVVLLAILLYAIVGGFDDSIKIFNNRDEGFRFLPKLSIEIFAAILGVIILRMSDFNFSLALPFGLPAIHSTVLYAVFVIVWLVGWSNAVNLTDGLDGLATGSAIIAYSAYLFIALQQNNMGVVLVNALMVGALLGFLVFNHYPASIFMGDTGSLALGAGLAMNAIVLHKEWSLLLIGIVFVIDTLSVMIQVSSYRLTGKRIFLITPIHHSVEKGGLTGNVDHPWNEWQVDALFWGITLVGTLLYFMFF</sequence>
<dbReference type="OrthoDB" id="9805475at2"/>
<evidence type="ECO:0000256" key="2">
    <source>
        <dbReference type="ARBA" id="ARBA00005583"/>
    </source>
</evidence>
<dbReference type="GO" id="GO:0009252">
    <property type="term" value="P:peptidoglycan biosynthetic process"/>
    <property type="evidence" value="ECO:0007669"/>
    <property type="project" value="UniProtKB-UniRule"/>
</dbReference>
<comment type="function">
    <text evidence="7">Catalyzes the initial step of the lipid cycle reactions in the biosynthesis of the cell wall peptidoglycan: transfers peptidoglycan precursor phospho-MurNAc-pentapeptide from UDP-MurNAc-pentapeptide onto the lipid carrier undecaprenyl phosphate, yielding undecaprenyl-pyrophosphoryl-MurNAc-pentapeptide, known as lipid I.</text>
</comment>
<dbReference type="AlphaFoldDB" id="A0A0R2JFY8"/>
<evidence type="ECO:0000256" key="9">
    <source>
        <dbReference type="PIRSR" id="PIRSR600715-1"/>
    </source>
</evidence>
<evidence type="ECO:0000256" key="5">
    <source>
        <dbReference type="ARBA" id="ARBA00022989"/>
    </source>
</evidence>
<dbReference type="PANTHER" id="PTHR22926:SF5">
    <property type="entry name" value="PHOSPHO-N-ACETYLMURAMOYL-PENTAPEPTIDE-TRANSFERASE HOMOLOG"/>
    <property type="match status" value="1"/>
</dbReference>
<keyword evidence="6 7" id="KW-0472">Membrane</keyword>
<keyword evidence="7" id="KW-0961">Cell wall biogenesis/degradation</keyword>
<proteinExistence type="inferred from homology"/>
<comment type="cofactor">
    <cofactor evidence="7 9">
        <name>Mg(2+)</name>
        <dbReference type="ChEBI" id="CHEBI:18420"/>
    </cofactor>
</comment>
<keyword evidence="7" id="KW-0573">Peptidoglycan synthesis</keyword>
<feature type="transmembrane region" description="Helical" evidence="7">
    <location>
        <begin position="117"/>
        <end position="134"/>
    </location>
</feature>
<dbReference type="GO" id="GO:0046872">
    <property type="term" value="F:metal ion binding"/>
    <property type="evidence" value="ECO:0007669"/>
    <property type="project" value="UniProtKB-KW"/>
</dbReference>
<dbReference type="RefSeq" id="WP_057788441.1">
    <property type="nucleotide sequence ID" value="NZ_JQCD01000030.1"/>
</dbReference>
<protein>
    <recommendedName>
        <fullName evidence="7 8">Phospho-N-acetylmuramoyl-pentapeptide-transferase</fullName>
        <ecNumber evidence="7 8">2.7.8.13</ecNumber>
    </recommendedName>
    <alternativeName>
        <fullName evidence="7">UDP-MurNAc-pentapeptide phosphotransferase</fullName>
    </alternativeName>
</protein>
<keyword evidence="7" id="KW-0133">Cell shape</keyword>
<keyword evidence="7" id="KW-0131">Cell cycle</keyword>
<feature type="binding site" evidence="9">
    <location>
        <position position="171"/>
    </location>
    <ligand>
        <name>Mg(2+)</name>
        <dbReference type="ChEBI" id="CHEBI:18420"/>
    </ligand>
</feature>
<gene>
    <name evidence="7" type="primary">mraY</name>
    <name evidence="10" type="ORF">IV67_GL000840</name>
</gene>
<feature type="transmembrane region" description="Helical" evidence="7">
    <location>
        <begin position="312"/>
        <end position="328"/>
    </location>
</feature>
<keyword evidence="7" id="KW-1003">Cell membrane</keyword>
<feature type="transmembrane region" description="Helical" evidence="7">
    <location>
        <begin position="140"/>
        <end position="164"/>
    </location>
</feature>
<keyword evidence="4 7" id="KW-0812">Transmembrane</keyword>
<keyword evidence="7 9" id="KW-0460">Magnesium</keyword>
<evidence type="ECO:0000256" key="8">
    <source>
        <dbReference type="NCBIfam" id="TIGR00445"/>
    </source>
</evidence>
<dbReference type="InterPro" id="IPR000715">
    <property type="entry name" value="Glycosyl_transferase_4"/>
</dbReference>
<dbReference type="InterPro" id="IPR003524">
    <property type="entry name" value="PNAcMuramoyl-5peptid_Trfase"/>
</dbReference>
<keyword evidence="7" id="KW-0132">Cell division</keyword>
<feature type="binding site" evidence="9">
    <location>
        <position position="231"/>
    </location>
    <ligand>
        <name>Mg(2+)</name>
        <dbReference type="ChEBI" id="CHEBI:18420"/>
    </ligand>
</feature>
<keyword evidence="11" id="KW-1185">Reference proteome</keyword>
<feature type="transmembrane region" description="Helical" evidence="7">
    <location>
        <begin position="176"/>
        <end position="196"/>
    </location>
</feature>
<evidence type="ECO:0000256" key="3">
    <source>
        <dbReference type="ARBA" id="ARBA00022679"/>
    </source>
</evidence>
<evidence type="ECO:0000313" key="10">
    <source>
        <dbReference type="EMBL" id="KRN76264.1"/>
    </source>
</evidence>
<dbReference type="PATRIC" id="fig|1620.3.peg.855"/>
<evidence type="ECO:0000256" key="6">
    <source>
        <dbReference type="ARBA" id="ARBA00023136"/>
    </source>
</evidence>
<keyword evidence="3 7" id="KW-0808">Transferase</keyword>
<dbReference type="GO" id="GO:0051301">
    <property type="term" value="P:cell division"/>
    <property type="evidence" value="ECO:0007669"/>
    <property type="project" value="UniProtKB-KW"/>
</dbReference>
<dbReference type="Pfam" id="PF00953">
    <property type="entry name" value="Glycos_transf_4"/>
    <property type="match status" value="1"/>
</dbReference>
<evidence type="ECO:0000256" key="4">
    <source>
        <dbReference type="ARBA" id="ARBA00022692"/>
    </source>
</evidence>
<dbReference type="PROSITE" id="PS01348">
    <property type="entry name" value="MRAY_2"/>
    <property type="match status" value="1"/>
</dbReference>
<reference evidence="10 11" key="1">
    <citation type="journal article" date="2015" name="Genome Announc.">
        <title>Expanding the biotechnology potential of lactobacilli through comparative genomics of 213 strains and associated genera.</title>
        <authorList>
            <person name="Sun Z."/>
            <person name="Harris H.M."/>
            <person name="McCann A."/>
            <person name="Guo C."/>
            <person name="Argimon S."/>
            <person name="Zhang W."/>
            <person name="Yang X."/>
            <person name="Jeffery I.B."/>
            <person name="Cooney J.C."/>
            <person name="Kagawa T.F."/>
            <person name="Liu W."/>
            <person name="Song Y."/>
            <person name="Salvetti E."/>
            <person name="Wrobel A."/>
            <person name="Rasinkangas P."/>
            <person name="Parkhill J."/>
            <person name="Rea M.C."/>
            <person name="O'Sullivan O."/>
            <person name="Ritari J."/>
            <person name="Douillard F.P."/>
            <person name="Paul Ross R."/>
            <person name="Yang R."/>
            <person name="Briner A.E."/>
            <person name="Felis G.E."/>
            <person name="de Vos W.M."/>
            <person name="Barrangou R."/>
            <person name="Klaenhammer T.R."/>
            <person name="Caufield P.W."/>
            <person name="Cui Y."/>
            <person name="Zhang H."/>
            <person name="O'Toole P.W."/>
        </authorList>
    </citation>
    <scope>NUCLEOTIDE SEQUENCE [LARGE SCALE GENOMIC DNA]</scope>
    <source>
        <strain evidence="10 11">DSM 20014</strain>
    </source>
</reference>
<dbReference type="EMBL" id="JQCD01000030">
    <property type="protein sequence ID" value="KRN76264.1"/>
    <property type="molecule type" value="Genomic_DNA"/>
</dbReference>
<comment type="pathway">
    <text evidence="7">Cell wall biogenesis; peptidoglycan biosynthesis.</text>
</comment>
<dbReference type="GO" id="GO:0071555">
    <property type="term" value="P:cell wall organization"/>
    <property type="evidence" value="ECO:0007669"/>
    <property type="project" value="UniProtKB-KW"/>
</dbReference>
<feature type="transmembrane region" description="Helical" evidence="7">
    <location>
        <begin position="6"/>
        <end position="28"/>
    </location>
</feature>
<keyword evidence="5 7" id="KW-1133">Transmembrane helix</keyword>
<dbReference type="PROSITE" id="PS01347">
    <property type="entry name" value="MRAY_1"/>
    <property type="match status" value="1"/>
</dbReference>
<accession>A0A0R2JFY8</accession>
<dbReference type="STRING" id="1620.IV67_GL000840"/>